<dbReference type="AlphaFoldDB" id="A0A811Q3Z7"/>
<evidence type="ECO:0000313" key="2">
    <source>
        <dbReference type="EMBL" id="CAD6253789.1"/>
    </source>
</evidence>
<sequence length="77" mass="7964">MGAKLLLVAFLVITTAGHPIWAQVVNDVVEVIKGGLDGLSSTFDQAADNLAQMSDIVLDNIVNEETGPTATANGTNP</sequence>
<evidence type="ECO:0000256" key="1">
    <source>
        <dbReference type="SAM" id="SignalP"/>
    </source>
</evidence>
<feature type="chain" id="PRO_5032708075" description="Salivary secreted peptide" evidence="1">
    <location>
        <begin position="23"/>
        <end position="77"/>
    </location>
</feature>
<name>A0A811Q3Z7_9POAL</name>
<keyword evidence="3" id="KW-1185">Reference proteome</keyword>
<dbReference type="Proteomes" id="UP000604825">
    <property type="component" value="Unassembled WGS sequence"/>
</dbReference>
<gene>
    <name evidence="2" type="ORF">NCGR_LOCUS37411</name>
</gene>
<accession>A0A811Q3Z7</accession>
<proteinExistence type="predicted"/>
<protein>
    <recommendedName>
        <fullName evidence="4">Salivary secreted peptide</fullName>
    </recommendedName>
</protein>
<feature type="signal peptide" evidence="1">
    <location>
        <begin position="1"/>
        <end position="22"/>
    </location>
</feature>
<evidence type="ECO:0000313" key="3">
    <source>
        <dbReference type="Proteomes" id="UP000604825"/>
    </source>
</evidence>
<comment type="caution">
    <text evidence="2">The sequence shown here is derived from an EMBL/GenBank/DDBJ whole genome shotgun (WGS) entry which is preliminary data.</text>
</comment>
<evidence type="ECO:0008006" key="4">
    <source>
        <dbReference type="Google" id="ProtNLM"/>
    </source>
</evidence>
<organism evidence="2 3">
    <name type="scientific">Miscanthus lutarioriparius</name>
    <dbReference type="NCBI Taxonomy" id="422564"/>
    <lineage>
        <taxon>Eukaryota</taxon>
        <taxon>Viridiplantae</taxon>
        <taxon>Streptophyta</taxon>
        <taxon>Embryophyta</taxon>
        <taxon>Tracheophyta</taxon>
        <taxon>Spermatophyta</taxon>
        <taxon>Magnoliopsida</taxon>
        <taxon>Liliopsida</taxon>
        <taxon>Poales</taxon>
        <taxon>Poaceae</taxon>
        <taxon>PACMAD clade</taxon>
        <taxon>Panicoideae</taxon>
        <taxon>Andropogonodae</taxon>
        <taxon>Andropogoneae</taxon>
        <taxon>Saccharinae</taxon>
        <taxon>Miscanthus</taxon>
    </lineage>
</organism>
<reference evidence="2" key="1">
    <citation type="submission" date="2020-10" db="EMBL/GenBank/DDBJ databases">
        <authorList>
            <person name="Han B."/>
            <person name="Lu T."/>
            <person name="Zhao Q."/>
            <person name="Huang X."/>
            <person name="Zhao Y."/>
        </authorList>
    </citation>
    <scope>NUCLEOTIDE SEQUENCE</scope>
</reference>
<keyword evidence="1" id="KW-0732">Signal</keyword>
<dbReference type="EMBL" id="CAJGYO010000009">
    <property type="protein sequence ID" value="CAD6253789.1"/>
    <property type="molecule type" value="Genomic_DNA"/>
</dbReference>